<dbReference type="PANTHER" id="PTHR38340:SF1">
    <property type="entry name" value="S-LAYER PROTEIN"/>
    <property type="match status" value="1"/>
</dbReference>
<dbReference type="InterPro" id="IPR018511">
    <property type="entry name" value="Hemolysin-typ_Ca-bd_CS"/>
</dbReference>
<proteinExistence type="predicted"/>
<reference evidence="3 4" key="1">
    <citation type="submission" date="2020-02" db="EMBL/GenBank/DDBJ databases">
        <title>Genome sequence of the type strain CGMCC 1.15528 of Mesorhizobium zhangyense.</title>
        <authorList>
            <person name="Gao J."/>
            <person name="Sun J."/>
        </authorList>
    </citation>
    <scope>NUCLEOTIDE SEQUENCE [LARGE SCALE GENOMIC DNA]</scope>
    <source>
        <strain evidence="3 4">CGMCC 1.15528</strain>
    </source>
</reference>
<dbReference type="GO" id="GO:0005576">
    <property type="term" value="C:extracellular region"/>
    <property type="evidence" value="ECO:0007669"/>
    <property type="project" value="UniProtKB-SubCell"/>
</dbReference>
<evidence type="ECO:0000256" key="1">
    <source>
        <dbReference type="ARBA" id="ARBA00004613"/>
    </source>
</evidence>
<name>A0A7C9VEC6_9HYPH</name>
<dbReference type="GO" id="GO:0005509">
    <property type="term" value="F:calcium ion binding"/>
    <property type="evidence" value="ECO:0007669"/>
    <property type="project" value="InterPro"/>
</dbReference>
<sequence length="450" mass="48363">MTTIGVSTHTGLDSDFRQELQDFINWMGPLTTEKSTSNLVIHKGADSDGYDATWSGLNLEYATDHVDDPTPVAGTVYGFVFQSLREQAPEISIDEYNLPFVQAYHAMFVSIDTFIDLLGDIKFYAGTGDDVAKLGDGNDIFFGYEGNDTFYGMGGNDRLEGGQGQDRLYGGLGNDIFVVDAIGDQTIEFASEGYDTVKAYVDWTMSADIETLELYGSARVAIGNALDNKLFGNWDHDFSDFLDGKAGKDTMYGLDGDDIYVVSSTGDRVIETYNDGTDTVRSYIDWTLGANVERLELLGSTNLIGNGNGLHNTLVGNDGNNILRGGEGSDTLNGGKGSDTLVGGHYNGGDTFVFNTPLGSNNIDKITDYVPFADSFQMENAIFAGLATGWLSVGAFHIGTGAHDATDRIIYNKATGDLYFDKDGLGGAAATKFATLSPGLAMTANDFFIV</sequence>
<protein>
    <submittedName>
        <fullName evidence="3">Calcium-binding protein</fullName>
    </submittedName>
</protein>
<dbReference type="SUPFAM" id="SSF51120">
    <property type="entry name" value="beta-Roll"/>
    <property type="match status" value="2"/>
</dbReference>
<dbReference type="InterPro" id="IPR011049">
    <property type="entry name" value="Serralysin-like_metalloprot_C"/>
</dbReference>
<evidence type="ECO:0000256" key="2">
    <source>
        <dbReference type="ARBA" id="ARBA00022525"/>
    </source>
</evidence>
<dbReference type="InterPro" id="IPR001343">
    <property type="entry name" value="Hemolysn_Ca-bd"/>
</dbReference>
<keyword evidence="4" id="KW-1185">Reference proteome</keyword>
<dbReference type="PROSITE" id="PS00330">
    <property type="entry name" value="HEMOLYSIN_CALCIUM"/>
    <property type="match status" value="1"/>
</dbReference>
<dbReference type="InterPro" id="IPR050557">
    <property type="entry name" value="RTX_toxin/Mannuronan_C5-epim"/>
</dbReference>
<organism evidence="3 4">
    <name type="scientific">Mesorhizobium zhangyense</name>
    <dbReference type="NCBI Taxonomy" id="1776730"/>
    <lineage>
        <taxon>Bacteria</taxon>
        <taxon>Pseudomonadati</taxon>
        <taxon>Pseudomonadota</taxon>
        <taxon>Alphaproteobacteria</taxon>
        <taxon>Hyphomicrobiales</taxon>
        <taxon>Phyllobacteriaceae</taxon>
        <taxon>Mesorhizobium</taxon>
    </lineage>
</organism>
<dbReference type="Proteomes" id="UP000481252">
    <property type="component" value="Unassembled WGS sequence"/>
</dbReference>
<gene>
    <name evidence="3" type="ORF">G6N74_30345</name>
</gene>
<accession>A0A7C9VEC6</accession>
<dbReference type="Pfam" id="PF00353">
    <property type="entry name" value="HemolysinCabind"/>
    <property type="match status" value="3"/>
</dbReference>
<dbReference type="PRINTS" id="PR00313">
    <property type="entry name" value="CABNDNGRPT"/>
</dbReference>
<dbReference type="PANTHER" id="PTHR38340">
    <property type="entry name" value="S-LAYER PROTEIN"/>
    <property type="match status" value="1"/>
</dbReference>
<dbReference type="RefSeq" id="WP_165121715.1">
    <property type="nucleotide sequence ID" value="NZ_JAAKZG010000046.1"/>
</dbReference>
<dbReference type="Gene3D" id="2.150.10.10">
    <property type="entry name" value="Serralysin-like metalloprotease, C-terminal"/>
    <property type="match status" value="2"/>
</dbReference>
<keyword evidence="2" id="KW-0964">Secreted</keyword>
<dbReference type="EMBL" id="JAAKZG010000046">
    <property type="protein sequence ID" value="NGN45346.1"/>
    <property type="molecule type" value="Genomic_DNA"/>
</dbReference>
<comment type="caution">
    <text evidence="3">The sequence shown here is derived from an EMBL/GenBank/DDBJ whole genome shotgun (WGS) entry which is preliminary data.</text>
</comment>
<dbReference type="AlphaFoldDB" id="A0A7C9VEC6"/>
<evidence type="ECO:0000313" key="3">
    <source>
        <dbReference type="EMBL" id="NGN45346.1"/>
    </source>
</evidence>
<evidence type="ECO:0000313" key="4">
    <source>
        <dbReference type="Proteomes" id="UP000481252"/>
    </source>
</evidence>
<comment type="subcellular location">
    <subcellularLocation>
        <location evidence="1">Secreted</location>
    </subcellularLocation>
</comment>